<gene>
    <name evidence="1" type="ORF">LCGC14_0354840</name>
</gene>
<sequence length="102" mass="10813">MSVSLDAASENQRVVEECVAHMTMLARAAKLLGQMSLAGDLREMALELDESAAAVSKAVMEDLHSQFLEAEQSSKNMLAASLLSCVGADSKDIKAAMERTGP</sequence>
<accession>A0A0F9TF95</accession>
<comment type="caution">
    <text evidence="1">The sequence shown here is derived from an EMBL/GenBank/DDBJ whole genome shotgun (WGS) entry which is preliminary data.</text>
</comment>
<dbReference type="AlphaFoldDB" id="A0A0F9TF95"/>
<proteinExistence type="predicted"/>
<organism evidence="1">
    <name type="scientific">marine sediment metagenome</name>
    <dbReference type="NCBI Taxonomy" id="412755"/>
    <lineage>
        <taxon>unclassified sequences</taxon>
        <taxon>metagenomes</taxon>
        <taxon>ecological metagenomes</taxon>
    </lineage>
</organism>
<evidence type="ECO:0000313" key="1">
    <source>
        <dbReference type="EMBL" id="KKN77919.1"/>
    </source>
</evidence>
<name>A0A0F9TF95_9ZZZZ</name>
<reference evidence="1" key="1">
    <citation type="journal article" date="2015" name="Nature">
        <title>Complex archaea that bridge the gap between prokaryotes and eukaryotes.</title>
        <authorList>
            <person name="Spang A."/>
            <person name="Saw J.H."/>
            <person name="Jorgensen S.L."/>
            <person name="Zaremba-Niedzwiedzka K."/>
            <person name="Martijn J."/>
            <person name="Lind A.E."/>
            <person name="van Eijk R."/>
            <person name="Schleper C."/>
            <person name="Guy L."/>
            <person name="Ettema T.J."/>
        </authorList>
    </citation>
    <scope>NUCLEOTIDE SEQUENCE</scope>
</reference>
<dbReference type="EMBL" id="LAZR01000271">
    <property type="protein sequence ID" value="KKN77919.1"/>
    <property type="molecule type" value="Genomic_DNA"/>
</dbReference>
<protein>
    <submittedName>
        <fullName evidence="1">Uncharacterized protein</fullName>
    </submittedName>
</protein>